<keyword evidence="14" id="KW-1185">Reference proteome</keyword>
<dbReference type="GO" id="GO:0008137">
    <property type="term" value="F:NADH dehydrogenase (ubiquinone) activity"/>
    <property type="evidence" value="ECO:0007669"/>
    <property type="project" value="InterPro"/>
</dbReference>
<evidence type="ECO:0000259" key="11">
    <source>
        <dbReference type="Pfam" id="PF00361"/>
    </source>
</evidence>
<evidence type="ECO:0000256" key="4">
    <source>
        <dbReference type="ARBA" id="ARBA00022692"/>
    </source>
</evidence>
<feature type="domain" description="NADH:ubiquinone oxidoreductase chain 4 N-terminal" evidence="12">
    <location>
        <begin position="35"/>
        <end position="127"/>
    </location>
</feature>
<gene>
    <name evidence="13" type="ORF">GQ651_07850</name>
</gene>
<feature type="transmembrane region" description="Helical" evidence="10">
    <location>
        <begin position="168"/>
        <end position="190"/>
    </location>
</feature>
<evidence type="ECO:0000256" key="5">
    <source>
        <dbReference type="ARBA" id="ARBA00022967"/>
    </source>
</evidence>
<dbReference type="GO" id="GO:0042773">
    <property type="term" value="P:ATP synthesis coupled electron transport"/>
    <property type="evidence" value="ECO:0007669"/>
    <property type="project" value="InterPro"/>
</dbReference>
<evidence type="ECO:0000256" key="6">
    <source>
        <dbReference type="ARBA" id="ARBA00022989"/>
    </source>
</evidence>
<dbReference type="GO" id="GO:0016020">
    <property type="term" value="C:membrane"/>
    <property type="evidence" value="ECO:0007669"/>
    <property type="project" value="UniProtKB-SubCell"/>
</dbReference>
<evidence type="ECO:0000259" key="12">
    <source>
        <dbReference type="Pfam" id="PF01059"/>
    </source>
</evidence>
<dbReference type="AlphaFoldDB" id="A0A7C9MQW1"/>
<reference evidence="13 14" key="2">
    <citation type="submission" date="2020-03" db="EMBL/GenBank/DDBJ databases">
        <title>Kangsaoukella pontilimi gen. nov., sp. nov., a new member of the family Rhodobacteraceae isolated from a tidal mudflat.</title>
        <authorList>
            <person name="Kim I.S."/>
        </authorList>
    </citation>
    <scope>NUCLEOTIDE SEQUENCE [LARGE SCALE GENOMIC DNA]</scope>
    <source>
        <strain evidence="13 14">GH1-50</strain>
    </source>
</reference>
<feature type="transmembrane region" description="Helical" evidence="10">
    <location>
        <begin position="345"/>
        <end position="363"/>
    </location>
</feature>
<dbReference type="EC" id="1.6.5.11" evidence="13"/>
<feature type="transmembrane region" description="Helical" evidence="10">
    <location>
        <begin position="136"/>
        <end position="156"/>
    </location>
</feature>
<keyword evidence="5" id="KW-1278">Translocase</keyword>
<keyword evidence="6 10" id="KW-1133">Transmembrane helix</keyword>
<feature type="transmembrane region" description="Helical" evidence="10">
    <location>
        <begin position="38"/>
        <end position="58"/>
    </location>
</feature>
<feature type="transmembrane region" description="Helical" evidence="10">
    <location>
        <begin position="420"/>
        <end position="440"/>
    </location>
</feature>
<dbReference type="GO" id="GO:0048039">
    <property type="term" value="F:ubiquinone binding"/>
    <property type="evidence" value="ECO:0007669"/>
    <property type="project" value="TreeGrafter"/>
</dbReference>
<dbReference type="InterPro" id="IPR000260">
    <property type="entry name" value="NADH4_N"/>
</dbReference>
<accession>A0A7C9MQW1</accession>
<dbReference type="PANTHER" id="PTHR43507">
    <property type="entry name" value="NADH-UBIQUINONE OXIDOREDUCTASE CHAIN 4"/>
    <property type="match status" value="1"/>
</dbReference>
<dbReference type="GO" id="GO:0012505">
    <property type="term" value="C:endomembrane system"/>
    <property type="evidence" value="ECO:0007669"/>
    <property type="project" value="UniProtKB-SubCell"/>
</dbReference>
<feature type="transmembrane region" description="Helical" evidence="10">
    <location>
        <begin position="314"/>
        <end position="333"/>
    </location>
</feature>
<evidence type="ECO:0000256" key="9">
    <source>
        <dbReference type="RuleBase" id="RU000320"/>
    </source>
</evidence>
<protein>
    <submittedName>
        <fullName evidence="13">NADH-quinone oxidoreductase subunit M</fullName>
        <ecNumber evidence="13">1.6.5.11</ecNumber>
    </submittedName>
</protein>
<dbReference type="Pfam" id="PF00361">
    <property type="entry name" value="Proton_antipo_M"/>
    <property type="match status" value="1"/>
</dbReference>
<evidence type="ECO:0000256" key="1">
    <source>
        <dbReference type="ARBA" id="ARBA00002378"/>
    </source>
</evidence>
<evidence type="ECO:0000256" key="3">
    <source>
        <dbReference type="ARBA" id="ARBA00009025"/>
    </source>
</evidence>
<feature type="transmembrane region" description="Helical" evidence="10">
    <location>
        <begin position="6"/>
        <end position="26"/>
    </location>
</feature>
<comment type="subcellular location">
    <subcellularLocation>
        <location evidence="2">Endomembrane system</location>
        <topology evidence="2">Multi-pass membrane protein</topology>
    </subcellularLocation>
    <subcellularLocation>
        <location evidence="9">Membrane</location>
        <topology evidence="9">Multi-pass membrane protein</topology>
    </subcellularLocation>
</comment>
<dbReference type="NCBIfam" id="NF004499">
    <property type="entry name" value="PRK05846.1-3"/>
    <property type="match status" value="1"/>
</dbReference>
<feature type="transmembrane region" description="Helical" evidence="10">
    <location>
        <begin position="85"/>
        <end position="105"/>
    </location>
</feature>
<comment type="function">
    <text evidence="1">NDH-1 shuttles electrons from NADH, via FMN and iron-sulfur (Fe-S) centers, to quinones in the respiratory chain. The immediate electron acceptor for the enzyme in this species is believed to be ubiquinone. Couples the redox reaction to proton translocation (for every two electrons transferred, four hydrogen ions are translocated across the cytoplasmic membrane), and thus conserves the redox energy in a proton gradient.</text>
</comment>
<sequence length="519" mass="56841">MLLDNLLSIVTFIPLIGAVILALFLRGDDEAAQKNAKWLALAATSASFLASLFILFGFDPTNPGFQFVEEDEWILGLTYKMGVDGISVLFVMLTTFLMPIVILACWDVTHRVKEYMIAFLVLETLMLGVFCALDLVLFYLFFEGGLIPMFLIIGIWGGKERIYASFKFFLYTFLGSVLMLVAMIAMYVDAGTTDIPTLLAHNFGSETLDVWGFQIVGGLQTLLWVAFFASFAVKMPMWPVHTWLPDAHVQAPTAGSVVLAAILLKMGGYGFLRFSLPMFPVASDLLADFVLWLSAIAIVYTSLVALMQEDMKKLIAYSSVAHMGYVTAGIFAANQQGVDGAIFQMLSHGFISGALFLCVGVIYDRMHTREIDAYGGLVNRMPAYAAVFMLFTMANVGLPGTSGFVGEFLTLMGMFQANTWVAVMATTGVILSAAYALWLYRRVVMGDLIKESLKSISDMTSRERWIFAPLIVMTILLGVYPSLVTDIIGPSVEALLGQYETAVADFAAENMVAANEGAN</sequence>
<dbReference type="GO" id="GO:0003954">
    <property type="term" value="F:NADH dehydrogenase activity"/>
    <property type="evidence" value="ECO:0007669"/>
    <property type="project" value="TreeGrafter"/>
</dbReference>
<keyword evidence="13" id="KW-0560">Oxidoreductase</keyword>
<feature type="transmembrane region" description="Helical" evidence="10">
    <location>
        <begin position="210"/>
        <end position="233"/>
    </location>
</feature>
<evidence type="ECO:0000313" key="14">
    <source>
        <dbReference type="Proteomes" id="UP000480350"/>
    </source>
</evidence>
<feature type="domain" description="NADH:quinone oxidoreductase/Mrp antiporter transmembrane" evidence="11">
    <location>
        <begin position="132"/>
        <end position="430"/>
    </location>
</feature>
<dbReference type="NCBIfam" id="TIGR01972">
    <property type="entry name" value="NDH_I_M"/>
    <property type="match status" value="1"/>
</dbReference>
<evidence type="ECO:0000256" key="2">
    <source>
        <dbReference type="ARBA" id="ARBA00004127"/>
    </source>
</evidence>
<feature type="transmembrane region" description="Helical" evidence="10">
    <location>
        <begin position="254"/>
        <end position="274"/>
    </location>
</feature>
<evidence type="ECO:0000256" key="7">
    <source>
        <dbReference type="ARBA" id="ARBA00023027"/>
    </source>
</evidence>
<dbReference type="PRINTS" id="PR01437">
    <property type="entry name" value="NUOXDRDTASE4"/>
</dbReference>
<proteinExistence type="inferred from homology"/>
<dbReference type="NCBIfam" id="NF004501">
    <property type="entry name" value="PRK05846.1-5"/>
    <property type="match status" value="1"/>
</dbReference>
<comment type="caution">
    <text evidence="13">The sequence shown here is derived from an EMBL/GenBank/DDBJ whole genome shotgun (WGS) entry which is preliminary data.</text>
</comment>
<feature type="transmembrane region" description="Helical" evidence="10">
    <location>
        <begin position="383"/>
        <end position="400"/>
    </location>
</feature>
<dbReference type="InterPro" id="IPR001750">
    <property type="entry name" value="ND/Mrp_TM"/>
</dbReference>
<evidence type="ECO:0000256" key="10">
    <source>
        <dbReference type="SAM" id="Phobius"/>
    </source>
</evidence>
<feature type="transmembrane region" description="Helical" evidence="10">
    <location>
        <begin position="112"/>
        <end position="130"/>
    </location>
</feature>
<comment type="similarity">
    <text evidence="3">Belongs to the complex I subunit 4 family.</text>
</comment>
<dbReference type="PANTHER" id="PTHR43507:SF1">
    <property type="entry name" value="NADH-UBIQUINONE OXIDOREDUCTASE CHAIN 4"/>
    <property type="match status" value="1"/>
</dbReference>
<keyword evidence="7" id="KW-0520">NAD</keyword>
<feature type="transmembrane region" description="Helical" evidence="10">
    <location>
        <begin position="289"/>
        <end position="307"/>
    </location>
</feature>
<organism evidence="13 14">
    <name type="scientific">Kangsaoukella pontilimi</name>
    <dbReference type="NCBI Taxonomy" id="2691042"/>
    <lineage>
        <taxon>Bacteria</taxon>
        <taxon>Pseudomonadati</taxon>
        <taxon>Pseudomonadota</taxon>
        <taxon>Alphaproteobacteria</taxon>
        <taxon>Rhodobacterales</taxon>
        <taxon>Paracoccaceae</taxon>
        <taxon>Kangsaoukella</taxon>
    </lineage>
</organism>
<feature type="transmembrane region" description="Helical" evidence="10">
    <location>
        <begin position="465"/>
        <end position="483"/>
    </location>
</feature>
<name>A0A7C9MQW1_9RHOB</name>
<keyword evidence="8 10" id="KW-0472">Membrane</keyword>
<dbReference type="GO" id="GO:0015990">
    <property type="term" value="P:electron transport coupled proton transport"/>
    <property type="evidence" value="ECO:0007669"/>
    <property type="project" value="TreeGrafter"/>
</dbReference>
<evidence type="ECO:0000256" key="8">
    <source>
        <dbReference type="ARBA" id="ARBA00023136"/>
    </source>
</evidence>
<keyword evidence="4 9" id="KW-0812">Transmembrane</keyword>
<dbReference type="InterPro" id="IPR010227">
    <property type="entry name" value="NADH_Q_OxRdtase_chainM/4"/>
</dbReference>
<dbReference type="Pfam" id="PF01059">
    <property type="entry name" value="Oxidored_q5_N"/>
    <property type="match status" value="1"/>
</dbReference>
<evidence type="ECO:0000313" key="13">
    <source>
        <dbReference type="EMBL" id="MXQ07757.1"/>
    </source>
</evidence>
<dbReference type="Proteomes" id="UP000480350">
    <property type="component" value="Unassembled WGS sequence"/>
</dbReference>
<reference evidence="13 14" key="1">
    <citation type="submission" date="2019-12" db="EMBL/GenBank/DDBJ databases">
        <authorList>
            <person name="Lee S.D."/>
        </authorList>
    </citation>
    <scope>NUCLEOTIDE SEQUENCE [LARGE SCALE GENOMIC DNA]</scope>
    <source>
        <strain evidence="13 14">GH1-50</strain>
    </source>
</reference>
<dbReference type="RefSeq" id="WP_160763615.1">
    <property type="nucleotide sequence ID" value="NZ_WUPT01000001.1"/>
</dbReference>
<dbReference type="InterPro" id="IPR003918">
    <property type="entry name" value="NADH_UbQ_OxRdtase"/>
</dbReference>
<dbReference type="EMBL" id="WUPT01000001">
    <property type="protein sequence ID" value="MXQ07757.1"/>
    <property type="molecule type" value="Genomic_DNA"/>
</dbReference>